<dbReference type="EMBL" id="AP023368">
    <property type="protein sequence ID" value="BCK00443.1"/>
    <property type="molecule type" value="Genomic_DNA"/>
</dbReference>
<dbReference type="AlphaFoldDB" id="A0A7I8DQ76"/>
<dbReference type="Pfam" id="PF14317">
    <property type="entry name" value="YcxB"/>
    <property type="match status" value="1"/>
</dbReference>
<dbReference type="RefSeq" id="WP_185256113.1">
    <property type="nucleotide sequence ID" value="NZ_AP023368.1"/>
</dbReference>
<evidence type="ECO:0000313" key="4">
    <source>
        <dbReference type="Proteomes" id="UP000515703"/>
    </source>
</evidence>
<sequence>MTYEYELNKQDYIDFNLNHINTSPTLKRSVMIRRFITPLIFFIFPPIFANTSDISVMEWYIVYTIVYILWAIFYPKQVKRRVINRTTKLLNEGNADDNFGKHIFKITEDGVVEFTKNNEFKCKRIENILETDQHIFIYINPHVAYIFPVRIFESSDEKENFLKELERFKIGKS</sequence>
<proteinExistence type="predicted"/>
<keyword evidence="1" id="KW-0812">Transmembrane</keyword>
<organism evidence="3 4">
    <name type="scientific">Anaerocolumna chitinilytica</name>
    <dbReference type="NCBI Taxonomy" id="1727145"/>
    <lineage>
        <taxon>Bacteria</taxon>
        <taxon>Bacillati</taxon>
        <taxon>Bacillota</taxon>
        <taxon>Clostridia</taxon>
        <taxon>Lachnospirales</taxon>
        <taxon>Lachnospiraceae</taxon>
        <taxon>Anaerocolumna</taxon>
    </lineage>
</organism>
<accession>A0A7I8DQ76</accession>
<reference evidence="3 4" key="2">
    <citation type="submission" date="2020-08" db="EMBL/GenBank/DDBJ databases">
        <authorList>
            <person name="Ueki A."/>
            <person name="Tonouchi A."/>
        </authorList>
    </citation>
    <scope>NUCLEOTIDE SEQUENCE [LARGE SCALE GENOMIC DNA]</scope>
    <source>
        <strain evidence="3 4">CTTW</strain>
    </source>
</reference>
<name>A0A7I8DQ76_9FIRM</name>
<feature type="domain" description="YcxB-like C-terminal" evidence="2">
    <location>
        <begin position="115"/>
        <end position="164"/>
    </location>
</feature>
<feature type="transmembrane region" description="Helical" evidence="1">
    <location>
        <begin position="35"/>
        <end position="51"/>
    </location>
</feature>
<evidence type="ECO:0000256" key="1">
    <source>
        <dbReference type="SAM" id="Phobius"/>
    </source>
</evidence>
<dbReference type="InterPro" id="IPR025588">
    <property type="entry name" value="YcxB-like_C"/>
</dbReference>
<reference evidence="3 4" key="1">
    <citation type="submission" date="2020-08" db="EMBL/GenBank/DDBJ databases">
        <title>Draft genome sequencing of an Anaerocolumna strain isolated from anoxic soil subjected to BSD treatment.</title>
        <authorList>
            <person name="Uek A."/>
            <person name="Tonouchi A."/>
        </authorList>
    </citation>
    <scope>NUCLEOTIDE SEQUENCE [LARGE SCALE GENOMIC DNA]</scope>
    <source>
        <strain evidence="3 4">CTTW</strain>
    </source>
</reference>
<keyword evidence="1" id="KW-0472">Membrane</keyword>
<keyword evidence="1" id="KW-1133">Transmembrane helix</keyword>
<feature type="transmembrane region" description="Helical" evidence="1">
    <location>
        <begin position="57"/>
        <end position="75"/>
    </location>
</feature>
<evidence type="ECO:0000259" key="2">
    <source>
        <dbReference type="Pfam" id="PF14317"/>
    </source>
</evidence>
<gene>
    <name evidence="3" type="ORF">bsdcttw_34830</name>
</gene>
<evidence type="ECO:0000313" key="3">
    <source>
        <dbReference type="EMBL" id="BCK00443.1"/>
    </source>
</evidence>
<keyword evidence="4" id="KW-1185">Reference proteome</keyword>
<protein>
    <recommendedName>
        <fullName evidence="2">YcxB-like C-terminal domain-containing protein</fullName>
    </recommendedName>
</protein>
<dbReference type="KEGG" id="acht:bsdcttw_34830"/>
<dbReference type="Proteomes" id="UP000515703">
    <property type="component" value="Chromosome"/>
</dbReference>